<organism evidence="7 8">
    <name type="scientific">Salinarimonas soli</name>
    <dbReference type="NCBI Taxonomy" id="1638099"/>
    <lineage>
        <taxon>Bacteria</taxon>
        <taxon>Pseudomonadati</taxon>
        <taxon>Pseudomonadota</taxon>
        <taxon>Alphaproteobacteria</taxon>
        <taxon>Hyphomicrobiales</taxon>
        <taxon>Salinarimonadaceae</taxon>
        <taxon>Salinarimonas</taxon>
    </lineage>
</organism>
<feature type="binding site" evidence="6">
    <location>
        <position position="359"/>
    </location>
    <ligand>
        <name>Zn(2+)</name>
        <dbReference type="ChEBI" id="CHEBI:29105"/>
    </ligand>
</feature>
<dbReference type="InterPro" id="IPR018752">
    <property type="entry name" value="DabA"/>
</dbReference>
<comment type="subcellular location">
    <subcellularLocation>
        <location evidence="6">Cell membrane</location>
        <topology evidence="6">Peripheral membrane protein</topology>
    </subcellularLocation>
</comment>
<feature type="binding site" evidence="6">
    <location>
        <position position="361"/>
    </location>
    <ligand>
        <name>Zn(2+)</name>
        <dbReference type="ChEBI" id="CHEBI:29105"/>
    </ligand>
</feature>
<proteinExistence type="inferred from homology"/>
<dbReference type="OrthoDB" id="9805101at2"/>
<dbReference type="Pfam" id="PF10070">
    <property type="entry name" value="DabA"/>
    <property type="match status" value="1"/>
</dbReference>
<dbReference type="PANTHER" id="PTHR38344">
    <property type="entry name" value="UPF0753 PROTEIN AQ_863"/>
    <property type="match status" value="1"/>
</dbReference>
<comment type="similarity">
    <text evidence="6">Belongs to the inorganic carbon transporter (TC 9.A.2) DabA family.</text>
</comment>
<evidence type="ECO:0000313" key="7">
    <source>
        <dbReference type="EMBL" id="KAA2244069.1"/>
    </source>
</evidence>
<keyword evidence="5 6" id="KW-0472">Membrane</keyword>
<evidence type="ECO:0000256" key="3">
    <source>
        <dbReference type="ARBA" id="ARBA00022723"/>
    </source>
</evidence>
<dbReference type="Proteomes" id="UP000323142">
    <property type="component" value="Unassembled WGS sequence"/>
</dbReference>
<comment type="function">
    <text evidence="6">Part of an energy-coupled inorganic carbon pump.</text>
</comment>
<sequence length="844" mass="90833">MTAALKLAPIAPAMVDRPALDAAIRGACRKIAPLWPLKHFVAVNPFLGFTNQSFAATCATLRRVAGVDMLMPRAFYREAIAAGAIDDAALDAALKASPARPGAPADVAALKAAAALDPRWSARPAAVVATVAEVLDAVAQGDRQASLVGFMIDEISRWCAAYFDEGQASWRMPTRGASPYTAWRDIARYDRNPEIMGVPGFRRSIMALPEDPVEAIGEVVAKLGIPSRAVEDYLHRALFDIGGWAAYARYLAWNAELHGGTDDTLVELLAIRIAWGYALFEARTDAAMKDAWAKAMADAAALPDDEALGADPDLAVDLLLQQAYEIAYRRRLVDGLKGHAARPRAEALPVRKPVQAAFCIDVRSEIFRRAFETACPQAQTVGFAGFFGFPIEYVPIGHQRGGAQCPVLLKPAFIVCEQVGDASPDEETEVLGLRLIRRRAAKAWKSFKLSAVSSFSYVETTGLLFAGKIASDSLGVTRPVANPTVDGLDGSVARRVGPRLEPRKVGGRATGFEPAQRVAMAEAVLKAMSMTEGFARLVMLTGHGSTTVNNPHASGLDCGACGGHTGEANARVAAAILNDLGVREGLRERGLPVPDDTWFLGALHDTTTDEVTIYDEGHVPVSHASDLARLKTWLAKAASLARLERTALLGLTGPEATDEKVLERSRDWSQVRPEWGLAGNAAFIAAPRERTQGLDLGGRAFLHDYDHGKDTSQGVLELIMTAPMVVASWINLQYYGSTVNNRAFGSGNKVLHNVVGQLGVLEGNAGDLKVGLPLQSVHDGERFVHEPLRLNVFIEAGEAAMDAVITKHASVRELIENEWIHLHSLSDEGRTIRRCHGAGDWRDS</sequence>
<evidence type="ECO:0000256" key="5">
    <source>
        <dbReference type="ARBA" id="ARBA00023136"/>
    </source>
</evidence>
<evidence type="ECO:0000256" key="2">
    <source>
        <dbReference type="ARBA" id="ARBA00022475"/>
    </source>
</evidence>
<feature type="binding site" evidence="6">
    <location>
        <position position="543"/>
    </location>
    <ligand>
        <name>Zn(2+)</name>
        <dbReference type="ChEBI" id="CHEBI:29105"/>
    </ligand>
</feature>
<dbReference type="GO" id="GO:0005886">
    <property type="term" value="C:plasma membrane"/>
    <property type="evidence" value="ECO:0007669"/>
    <property type="project" value="UniProtKB-SubCell"/>
</dbReference>
<comment type="subunit">
    <text evidence="6">Forms a complex with DabB.</text>
</comment>
<comment type="cofactor">
    <cofactor evidence="6">
        <name>Zn(2+)</name>
        <dbReference type="ChEBI" id="CHEBI:29105"/>
    </cofactor>
</comment>
<dbReference type="AlphaFoldDB" id="A0A5B2W1I6"/>
<comment type="caution">
    <text evidence="7">The sequence shown here is derived from an EMBL/GenBank/DDBJ whole genome shotgun (WGS) entry which is preliminary data.</text>
</comment>
<keyword evidence="4 6" id="KW-0862">Zinc</keyword>
<keyword evidence="1 6" id="KW-0813">Transport</keyword>
<dbReference type="GO" id="GO:0008270">
    <property type="term" value="F:zinc ion binding"/>
    <property type="evidence" value="ECO:0007669"/>
    <property type="project" value="UniProtKB-UniRule"/>
</dbReference>
<dbReference type="PANTHER" id="PTHR38344:SF1">
    <property type="entry name" value="INORGANIC CARBON TRANSPORTER SUBUNIT DABA-RELATED"/>
    <property type="match status" value="1"/>
</dbReference>
<keyword evidence="3 6" id="KW-0479">Metal-binding</keyword>
<protein>
    <recommendedName>
        <fullName evidence="6">Probable inorganic carbon transporter subunit DabA</fullName>
    </recommendedName>
</protein>
<evidence type="ECO:0000256" key="4">
    <source>
        <dbReference type="ARBA" id="ARBA00022833"/>
    </source>
</evidence>
<accession>A0A5B2W1I6</accession>
<name>A0A5B2W1I6_9HYPH</name>
<gene>
    <name evidence="6" type="primary">dabA</name>
    <name evidence="7" type="ORF">F0L46_02160</name>
</gene>
<evidence type="ECO:0000313" key="8">
    <source>
        <dbReference type="Proteomes" id="UP000323142"/>
    </source>
</evidence>
<dbReference type="RefSeq" id="WP_149815381.1">
    <property type="nucleotide sequence ID" value="NZ_VUOA01000005.1"/>
</dbReference>
<dbReference type="HAMAP" id="MF_01871">
    <property type="entry name" value="DabA"/>
    <property type="match status" value="1"/>
</dbReference>
<feature type="binding site" evidence="6">
    <location>
        <position position="558"/>
    </location>
    <ligand>
        <name>Zn(2+)</name>
        <dbReference type="ChEBI" id="CHEBI:29105"/>
    </ligand>
</feature>
<evidence type="ECO:0000256" key="1">
    <source>
        <dbReference type="ARBA" id="ARBA00022448"/>
    </source>
</evidence>
<keyword evidence="8" id="KW-1185">Reference proteome</keyword>
<keyword evidence="2 6" id="KW-1003">Cell membrane</keyword>
<evidence type="ECO:0000256" key="6">
    <source>
        <dbReference type="HAMAP-Rule" id="MF_01871"/>
    </source>
</evidence>
<dbReference type="EMBL" id="VUOA01000005">
    <property type="protein sequence ID" value="KAA2244069.1"/>
    <property type="molecule type" value="Genomic_DNA"/>
</dbReference>
<reference evidence="7 8" key="1">
    <citation type="submission" date="2019-09" db="EMBL/GenBank/DDBJ databases">
        <title>Salinarimonas rosea gen. nov., sp. nov., a new member of the a-2 subgroup of the Proteobacteria.</title>
        <authorList>
            <person name="Liu J."/>
        </authorList>
    </citation>
    <scope>NUCLEOTIDE SEQUENCE [LARGE SCALE GENOMIC DNA]</scope>
    <source>
        <strain evidence="7 8">BN140002</strain>
    </source>
</reference>
<reference evidence="7 8" key="2">
    <citation type="submission" date="2019-09" db="EMBL/GenBank/DDBJ databases">
        <authorList>
            <person name="Jin C."/>
        </authorList>
    </citation>
    <scope>NUCLEOTIDE SEQUENCE [LARGE SCALE GENOMIC DNA]</scope>
    <source>
        <strain evidence="7 8">BN140002</strain>
    </source>
</reference>